<comment type="caution">
    <text evidence="2">The sequence shown here is derived from an EMBL/GenBank/DDBJ whole genome shotgun (WGS) entry which is preliminary data.</text>
</comment>
<reference evidence="2 3" key="1">
    <citation type="journal article" date="2014" name="Agronomy (Basel)">
        <title>A Draft Genome Sequence for Ensete ventricosum, the Drought-Tolerant Tree Against Hunger.</title>
        <authorList>
            <person name="Harrison J."/>
            <person name="Moore K.A."/>
            <person name="Paszkiewicz K."/>
            <person name="Jones T."/>
            <person name="Grant M."/>
            <person name="Ambacheew D."/>
            <person name="Muzemil S."/>
            <person name="Studholme D.J."/>
        </authorList>
    </citation>
    <scope>NUCLEOTIDE SEQUENCE [LARGE SCALE GENOMIC DNA]</scope>
</reference>
<evidence type="ECO:0000313" key="2">
    <source>
        <dbReference type="EMBL" id="RRT36276.1"/>
    </source>
</evidence>
<dbReference type="AlphaFoldDB" id="A0A426X9W4"/>
<sequence>MCDKIESRRVVIRVFATIRKEGSEEGASHLWACPLQEQPPTARLPIGATNCSRAACKGFCPRPGPLQGRLGRKGQSPTARAMAYKGGRSHERPPVGVAPTEAASAGTSLVGRPLAGRGNDCGGIACGHDARLQGATALGSGCC</sequence>
<accession>A0A426X9W4</accession>
<proteinExistence type="predicted"/>
<protein>
    <submittedName>
        <fullName evidence="2">Uncharacterized protein</fullName>
    </submittedName>
</protein>
<gene>
    <name evidence="2" type="ORF">B296_00045069</name>
</gene>
<evidence type="ECO:0000313" key="3">
    <source>
        <dbReference type="Proteomes" id="UP000287651"/>
    </source>
</evidence>
<feature type="region of interest" description="Disordered" evidence="1">
    <location>
        <begin position="67"/>
        <end position="99"/>
    </location>
</feature>
<evidence type="ECO:0000256" key="1">
    <source>
        <dbReference type="SAM" id="MobiDB-lite"/>
    </source>
</evidence>
<name>A0A426X9W4_ENSVE</name>
<dbReference type="EMBL" id="AMZH03023822">
    <property type="protein sequence ID" value="RRT36276.1"/>
    <property type="molecule type" value="Genomic_DNA"/>
</dbReference>
<organism evidence="2 3">
    <name type="scientific">Ensete ventricosum</name>
    <name type="common">Abyssinian banana</name>
    <name type="synonym">Musa ensete</name>
    <dbReference type="NCBI Taxonomy" id="4639"/>
    <lineage>
        <taxon>Eukaryota</taxon>
        <taxon>Viridiplantae</taxon>
        <taxon>Streptophyta</taxon>
        <taxon>Embryophyta</taxon>
        <taxon>Tracheophyta</taxon>
        <taxon>Spermatophyta</taxon>
        <taxon>Magnoliopsida</taxon>
        <taxon>Liliopsida</taxon>
        <taxon>Zingiberales</taxon>
        <taxon>Musaceae</taxon>
        <taxon>Ensete</taxon>
    </lineage>
</organism>
<dbReference type="Proteomes" id="UP000287651">
    <property type="component" value="Unassembled WGS sequence"/>
</dbReference>